<dbReference type="Proteomes" id="UP001530400">
    <property type="component" value="Unassembled WGS sequence"/>
</dbReference>
<evidence type="ECO:0000313" key="2">
    <source>
        <dbReference type="Proteomes" id="UP001530400"/>
    </source>
</evidence>
<reference evidence="1 2" key="1">
    <citation type="submission" date="2024-10" db="EMBL/GenBank/DDBJ databases">
        <title>Updated reference genomes for cyclostephanoid diatoms.</title>
        <authorList>
            <person name="Roberts W.R."/>
            <person name="Alverson A.J."/>
        </authorList>
    </citation>
    <scope>NUCLEOTIDE SEQUENCE [LARGE SCALE GENOMIC DNA]</scope>
    <source>
        <strain evidence="1 2">AJA010-31</strain>
    </source>
</reference>
<sequence>MKYQYEEKQTNALDGSKVLPFNLLNAKIFYPEQQENKDGTPTVIEMAQTVVAPTAKKEVLDPKKALSYYASVVAGKYSWGKTMEAEHIVSIGKDATNDPVESPFAALTQQLQTFGC</sequence>
<keyword evidence="2" id="KW-1185">Reference proteome</keyword>
<dbReference type="AlphaFoldDB" id="A0ABD3MU22"/>
<gene>
    <name evidence="1" type="ORF">ACHAWO_013859</name>
</gene>
<comment type="caution">
    <text evidence="1">The sequence shown here is derived from an EMBL/GenBank/DDBJ whole genome shotgun (WGS) entry which is preliminary data.</text>
</comment>
<accession>A0ABD3MU22</accession>
<evidence type="ECO:0000313" key="1">
    <source>
        <dbReference type="EMBL" id="KAL3767418.1"/>
    </source>
</evidence>
<protein>
    <submittedName>
        <fullName evidence="1">Uncharacterized protein</fullName>
    </submittedName>
</protein>
<proteinExistence type="predicted"/>
<name>A0ABD3MU22_9STRA</name>
<dbReference type="EMBL" id="JALLPJ020001366">
    <property type="protein sequence ID" value="KAL3767418.1"/>
    <property type="molecule type" value="Genomic_DNA"/>
</dbReference>
<organism evidence="1 2">
    <name type="scientific">Cyclotella atomus</name>
    <dbReference type="NCBI Taxonomy" id="382360"/>
    <lineage>
        <taxon>Eukaryota</taxon>
        <taxon>Sar</taxon>
        <taxon>Stramenopiles</taxon>
        <taxon>Ochrophyta</taxon>
        <taxon>Bacillariophyta</taxon>
        <taxon>Coscinodiscophyceae</taxon>
        <taxon>Thalassiosirophycidae</taxon>
        <taxon>Stephanodiscales</taxon>
        <taxon>Stephanodiscaceae</taxon>
        <taxon>Cyclotella</taxon>
    </lineage>
</organism>